<accession>A0A2P2P405</accession>
<dbReference type="EMBL" id="GGEC01068925">
    <property type="protein sequence ID" value="MBX49409.1"/>
    <property type="molecule type" value="Transcribed_RNA"/>
</dbReference>
<reference evidence="1" key="1">
    <citation type="submission" date="2018-02" db="EMBL/GenBank/DDBJ databases">
        <title>Rhizophora mucronata_Transcriptome.</title>
        <authorList>
            <person name="Meera S.P."/>
            <person name="Sreeshan A."/>
            <person name="Augustine A."/>
        </authorList>
    </citation>
    <scope>NUCLEOTIDE SEQUENCE</scope>
    <source>
        <tissue evidence="1">Leaf</tissue>
    </source>
</reference>
<evidence type="ECO:0000313" key="1">
    <source>
        <dbReference type="EMBL" id="MBX49409.1"/>
    </source>
</evidence>
<protein>
    <submittedName>
        <fullName evidence="1">Uncharacterized protein</fullName>
    </submittedName>
</protein>
<sequence length="29" mass="3405">MCSCKYTKKKKRKILVLYLKIEALMDCGP</sequence>
<organism evidence="1">
    <name type="scientific">Rhizophora mucronata</name>
    <name type="common">Asiatic mangrove</name>
    <dbReference type="NCBI Taxonomy" id="61149"/>
    <lineage>
        <taxon>Eukaryota</taxon>
        <taxon>Viridiplantae</taxon>
        <taxon>Streptophyta</taxon>
        <taxon>Embryophyta</taxon>
        <taxon>Tracheophyta</taxon>
        <taxon>Spermatophyta</taxon>
        <taxon>Magnoliopsida</taxon>
        <taxon>eudicotyledons</taxon>
        <taxon>Gunneridae</taxon>
        <taxon>Pentapetalae</taxon>
        <taxon>rosids</taxon>
        <taxon>fabids</taxon>
        <taxon>Malpighiales</taxon>
        <taxon>Rhizophoraceae</taxon>
        <taxon>Rhizophora</taxon>
    </lineage>
</organism>
<name>A0A2P2P405_RHIMU</name>
<proteinExistence type="predicted"/>
<dbReference type="AlphaFoldDB" id="A0A2P2P405"/>